<keyword evidence="7 8" id="KW-0802">TPR repeat</keyword>
<comment type="pathway">
    <text evidence="1">Protein modification; protein glycosylation.</text>
</comment>
<dbReference type="PANTHER" id="PTHR44366">
    <property type="entry name" value="UDP-N-ACETYLGLUCOSAMINE--PEPTIDE N-ACETYLGLUCOSAMINYLTRANSFERASE 110 KDA SUBUNIT"/>
    <property type="match status" value="1"/>
</dbReference>
<feature type="signal peptide" evidence="9">
    <location>
        <begin position="1"/>
        <end position="19"/>
    </location>
</feature>
<gene>
    <name evidence="11" type="ORF">GTHE00462_LOCUS38980</name>
</gene>
<dbReference type="PROSITE" id="PS50005">
    <property type="entry name" value="TPR"/>
    <property type="match status" value="1"/>
</dbReference>
<evidence type="ECO:0000256" key="9">
    <source>
        <dbReference type="SAM" id="SignalP"/>
    </source>
</evidence>
<keyword evidence="6" id="KW-0677">Repeat</keyword>
<name>A0A7S4UDV6_GUITH</name>
<evidence type="ECO:0000256" key="1">
    <source>
        <dbReference type="ARBA" id="ARBA00004922"/>
    </source>
</evidence>
<proteinExistence type="inferred from homology"/>
<keyword evidence="4" id="KW-0328">Glycosyltransferase</keyword>
<feature type="domain" description="O-GlcNAc transferase C-terminal" evidence="10">
    <location>
        <begin position="356"/>
        <end position="536"/>
    </location>
</feature>
<comment type="similarity">
    <text evidence="2">Belongs to the glycosyltransferase 41 family. O-GlcNAc transferase subfamily.</text>
</comment>
<accession>A0A7S4UDV6</accession>
<sequence>MRTTFLLLLLLHWEGRVLGASSDVDPLQHLIAGNDHAQAGRHEEAIAQWREAARLRPDSNVPWNNMANSYMAIGMEEEAYNAAKHAAEMQVDHMTSVTYANILRKRKDFRTAEQVLLAGINYTLHHQLKYEHAFWSIANLYLHQGDPITFIKYSEEGMKRMSHEPCQPAITGCQVPDFELDIVTNLYNTSLQLTVYDLHHNKLTSAKENLHRASQIARAFRFDDSLLERCRRCLACKESKAADCQRPDGCLTRMEMANLPFVRMIPVRVMGCEWRWREEDEEMMSVILQLPPDVLLLQRNEWNFECEGGQVCGAGAQPPLHLWGLDLSLEEVRTMGMVQPLEIRSRQEQEEEEVPSWAYPSWSPTLSSRLRIGYISSDLLRDHPVGNMMRSVLSLHDLSRMDVTVFLIHEQQQAAAAESKNRHLVGDVKIVMLGRGPNVKRKWDREESVRAADLVNSAGICILFDLIGYTSDHRQDVLSLRPAPVQVHYHGYIGTTGAPWIDYYMADRVVASPESAPSFTERLLLLPESFLGPSHRLVHQLWANSGGSKLDFDTLGELDLSMRKVNNLLPATSFVLCNFNQHFKVDPVTFSSWTSLLGNVSNAVLWMLEGTPVSERNLRRELQAAGVSPDRLIFARRAAVKDHLRRAALCDLSLDTPNYNSGATGADTLFAGVPILHLPSTKPIGRMMSSMLRALRLQELIVRDHDEYFKLAHRFAREESSEALGGRAVDKLKTKLLRRIIWSPLFDVSAWVNDFDQMCRALWDVYTMTKEEPTVGQDEHQAAWKAMHIVGARPRGVL</sequence>
<evidence type="ECO:0000256" key="2">
    <source>
        <dbReference type="ARBA" id="ARBA00005386"/>
    </source>
</evidence>
<keyword evidence="5" id="KW-0808">Transferase</keyword>
<evidence type="ECO:0000256" key="6">
    <source>
        <dbReference type="ARBA" id="ARBA00022737"/>
    </source>
</evidence>
<evidence type="ECO:0000256" key="3">
    <source>
        <dbReference type="ARBA" id="ARBA00011970"/>
    </source>
</evidence>
<dbReference type="InterPro" id="IPR037919">
    <property type="entry name" value="OGT"/>
</dbReference>
<dbReference type="InterPro" id="IPR011990">
    <property type="entry name" value="TPR-like_helical_dom_sf"/>
</dbReference>
<dbReference type="AlphaFoldDB" id="A0A7S4UDV6"/>
<dbReference type="InterPro" id="IPR029489">
    <property type="entry name" value="OGT/SEC/SPY_C"/>
</dbReference>
<dbReference type="SMART" id="SM00028">
    <property type="entry name" value="TPR"/>
    <property type="match status" value="2"/>
</dbReference>
<organism evidence="11">
    <name type="scientific">Guillardia theta</name>
    <name type="common">Cryptophyte</name>
    <name type="synonym">Cryptomonas phi</name>
    <dbReference type="NCBI Taxonomy" id="55529"/>
    <lineage>
        <taxon>Eukaryota</taxon>
        <taxon>Cryptophyceae</taxon>
        <taxon>Pyrenomonadales</taxon>
        <taxon>Geminigeraceae</taxon>
        <taxon>Guillardia</taxon>
    </lineage>
</organism>
<dbReference type="Gene3D" id="1.25.40.10">
    <property type="entry name" value="Tetratricopeptide repeat domain"/>
    <property type="match status" value="1"/>
</dbReference>
<dbReference type="PANTHER" id="PTHR44366:SF1">
    <property type="entry name" value="UDP-N-ACETYLGLUCOSAMINE--PEPTIDE N-ACETYLGLUCOSAMINYLTRANSFERASE 110 KDA SUBUNIT"/>
    <property type="match status" value="1"/>
</dbReference>
<feature type="domain" description="O-GlcNAc transferase C-terminal" evidence="10">
    <location>
        <begin position="567"/>
        <end position="754"/>
    </location>
</feature>
<evidence type="ECO:0000259" key="10">
    <source>
        <dbReference type="Pfam" id="PF13844"/>
    </source>
</evidence>
<evidence type="ECO:0000256" key="5">
    <source>
        <dbReference type="ARBA" id="ARBA00022679"/>
    </source>
</evidence>
<feature type="repeat" description="TPR" evidence="8">
    <location>
        <begin position="26"/>
        <end position="59"/>
    </location>
</feature>
<evidence type="ECO:0000313" key="11">
    <source>
        <dbReference type="EMBL" id="CAE2340682.1"/>
    </source>
</evidence>
<dbReference type="Gene3D" id="3.40.50.2000">
    <property type="entry name" value="Glycogen Phosphorylase B"/>
    <property type="match status" value="1"/>
</dbReference>
<reference evidence="11" key="1">
    <citation type="submission" date="2021-01" db="EMBL/GenBank/DDBJ databases">
        <authorList>
            <person name="Corre E."/>
            <person name="Pelletier E."/>
            <person name="Niang G."/>
            <person name="Scheremetjew M."/>
            <person name="Finn R."/>
            <person name="Kale V."/>
            <person name="Holt S."/>
            <person name="Cochrane G."/>
            <person name="Meng A."/>
            <person name="Brown T."/>
            <person name="Cohen L."/>
        </authorList>
    </citation>
    <scope>NUCLEOTIDE SEQUENCE</scope>
    <source>
        <strain evidence="11">CCMP 2712</strain>
    </source>
</reference>
<evidence type="ECO:0000256" key="8">
    <source>
        <dbReference type="PROSITE-ProRule" id="PRU00339"/>
    </source>
</evidence>
<dbReference type="Pfam" id="PF13844">
    <property type="entry name" value="Glyco_transf_41"/>
    <property type="match status" value="2"/>
</dbReference>
<evidence type="ECO:0000256" key="4">
    <source>
        <dbReference type="ARBA" id="ARBA00022676"/>
    </source>
</evidence>
<dbReference type="GO" id="GO:0006493">
    <property type="term" value="P:protein O-linked glycosylation"/>
    <property type="evidence" value="ECO:0007669"/>
    <property type="project" value="InterPro"/>
</dbReference>
<dbReference type="GO" id="GO:0097363">
    <property type="term" value="F:protein O-acetylglucosaminyltransferase activity"/>
    <property type="evidence" value="ECO:0007669"/>
    <property type="project" value="UniProtKB-EC"/>
</dbReference>
<feature type="chain" id="PRO_5030756152" description="protein O-GlcNAc transferase" evidence="9">
    <location>
        <begin position="20"/>
        <end position="798"/>
    </location>
</feature>
<dbReference type="EC" id="2.4.1.255" evidence="3"/>
<dbReference type="SUPFAM" id="SSF48452">
    <property type="entry name" value="TPR-like"/>
    <property type="match status" value="1"/>
</dbReference>
<evidence type="ECO:0000256" key="7">
    <source>
        <dbReference type="ARBA" id="ARBA00022803"/>
    </source>
</evidence>
<protein>
    <recommendedName>
        <fullName evidence="3">protein O-GlcNAc transferase</fullName>
        <ecNumber evidence="3">2.4.1.255</ecNumber>
    </recommendedName>
</protein>
<keyword evidence="9" id="KW-0732">Signal</keyword>
<dbReference type="InterPro" id="IPR019734">
    <property type="entry name" value="TPR_rpt"/>
</dbReference>
<dbReference type="EMBL" id="HBKN01049913">
    <property type="protein sequence ID" value="CAE2340682.1"/>
    <property type="molecule type" value="Transcribed_RNA"/>
</dbReference>
<dbReference type="Gene3D" id="3.40.50.11380">
    <property type="match status" value="1"/>
</dbReference>